<dbReference type="KEGG" id="pbn:PADG_12472"/>
<keyword evidence="2" id="KW-1185">Reference proteome</keyword>
<dbReference type="Proteomes" id="UP000001628">
    <property type="component" value="Unassembled WGS sequence"/>
</dbReference>
<dbReference type="VEuPathDB" id="FungiDB:PADG_12472"/>
<name>A0A0A0HTW6_PARBD</name>
<dbReference type="GeneID" id="22588369"/>
<organism evidence="1 2">
    <name type="scientific">Paracoccidioides brasiliensis (strain Pb18)</name>
    <dbReference type="NCBI Taxonomy" id="502780"/>
    <lineage>
        <taxon>Eukaryota</taxon>
        <taxon>Fungi</taxon>
        <taxon>Dikarya</taxon>
        <taxon>Ascomycota</taxon>
        <taxon>Pezizomycotina</taxon>
        <taxon>Eurotiomycetes</taxon>
        <taxon>Eurotiomycetidae</taxon>
        <taxon>Onygenales</taxon>
        <taxon>Ajellomycetaceae</taxon>
        <taxon>Paracoccidioides</taxon>
    </lineage>
</organism>
<dbReference type="AlphaFoldDB" id="A0A0A0HTW6"/>
<dbReference type="EMBL" id="KN275974">
    <property type="protein sequence ID" value="KGM91451.1"/>
    <property type="molecule type" value="Genomic_DNA"/>
</dbReference>
<gene>
    <name evidence="1" type="ORF">PADG_12472</name>
</gene>
<proteinExistence type="predicted"/>
<evidence type="ECO:0000313" key="1">
    <source>
        <dbReference type="EMBL" id="KGM91451.1"/>
    </source>
</evidence>
<evidence type="ECO:0000313" key="2">
    <source>
        <dbReference type="Proteomes" id="UP000001628"/>
    </source>
</evidence>
<dbReference type="InParanoid" id="A0A0A0HTW6"/>
<dbReference type="HOGENOM" id="CLU_2306910_0_0_1"/>
<reference evidence="1 2" key="1">
    <citation type="journal article" date="2011" name="PLoS Genet.">
        <title>Comparative genomic analysis of human fungal pathogens causing paracoccidioidomycosis.</title>
        <authorList>
            <person name="Desjardins C.A."/>
            <person name="Champion M.D."/>
            <person name="Holder J.W."/>
            <person name="Muszewska A."/>
            <person name="Goldberg J."/>
            <person name="Bailao A.M."/>
            <person name="Brigido M.M."/>
            <person name="Ferreira M.E."/>
            <person name="Garcia A.M."/>
            <person name="Grynberg M."/>
            <person name="Gujja S."/>
            <person name="Heiman D.I."/>
            <person name="Henn M.R."/>
            <person name="Kodira C.D."/>
            <person name="Leon-Narvaez H."/>
            <person name="Longo L.V."/>
            <person name="Ma L.J."/>
            <person name="Malavazi I."/>
            <person name="Matsuo A.L."/>
            <person name="Morais F.V."/>
            <person name="Pereira M."/>
            <person name="Rodriguez-Brito S."/>
            <person name="Sakthikumar S."/>
            <person name="Salem-Izacc S.M."/>
            <person name="Sykes S.M."/>
            <person name="Teixeira M.M."/>
            <person name="Vallejo M.C."/>
            <person name="Walter M.E."/>
            <person name="Yandava C."/>
            <person name="Young S."/>
            <person name="Zeng Q."/>
            <person name="Zucker J."/>
            <person name="Felipe M.S."/>
            <person name="Goldman G.H."/>
            <person name="Haas B.J."/>
            <person name="McEwen J.G."/>
            <person name="Nino-Vega G."/>
            <person name="Puccia R."/>
            <person name="San-Blas G."/>
            <person name="Soares C.M."/>
            <person name="Birren B.W."/>
            <person name="Cuomo C.A."/>
        </authorList>
    </citation>
    <scope>NUCLEOTIDE SEQUENCE [LARGE SCALE GENOMIC DNA]</scope>
    <source>
        <strain evidence="1 2">Pb18</strain>
    </source>
</reference>
<protein>
    <submittedName>
        <fullName evidence="1">Uncharacterized protein</fullName>
    </submittedName>
</protein>
<accession>A0A0A0HTW6</accession>
<dbReference type="RefSeq" id="XP_010763844.1">
    <property type="nucleotide sequence ID" value="XM_010765542.1"/>
</dbReference>
<sequence length="100" mass="11269">MQLLISRLVLLSKIAWKNGRIWFVNAARRRSDMEEQGEDEKKAFLHIPDSLKIKQIPDLGALLQNPAGPFGIDSHVLLNQDLLGIHNSPILRRHAIDAGQ</sequence>